<organism evidence="13 14">
    <name type="scientific">Methylobacterium komagatae</name>
    <dbReference type="NCBI Taxonomy" id="374425"/>
    <lineage>
        <taxon>Bacteria</taxon>
        <taxon>Pseudomonadati</taxon>
        <taxon>Pseudomonadota</taxon>
        <taxon>Alphaproteobacteria</taxon>
        <taxon>Hyphomicrobiales</taxon>
        <taxon>Methylobacteriaceae</taxon>
        <taxon>Methylobacterium</taxon>
    </lineage>
</organism>
<keyword evidence="4 13" id="KW-0808">Transferase</keyword>
<keyword evidence="6 9" id="KW-0133">Cell shape</keyword>
<evidence type="ECO:0000256" key="6">
    <source>
        <dbReference type="ARBA" id="ARBA00022960"/>
    </source>
</evidence>
<feature type="domain" description="L,D-TPase catalytic" evidence="12">
    <location>
        <begin position="135"/>
        <end position="264"/>
    </location>
</feature>
<evidence type="ECO:0000256" key="2">
    <source>
        <dbReference type="ARBA" id="ARBA00005992"/>
    </source>
</evidence>
<dbReference type="InterPro" id="IPR050979">
    <property type="entry name" value="LD-transpeptidase"/>
</dbReference>
<dbReference type="RefSeq" id="WP_378969849.1">
    <property type="nucleotide sequence ID" value="NZ_JBHSWN010000001.1"/>
</dbReference>
<dbReference type="EC" id="2.3.2.-" evidence="13"/>
<dbReference type="GO" id="GO:0016746">
    <property type="term" value="F:acyltransferase activity"/>
    <property type="evidence" value="ECO:0007669"/>
    <property type="project" value="UniProtKB-KW"/>
</dbReference>
<evidence type="ECO:0000256" key="7">
    <source>
        <dbReference type="ARBA" id="ARBA00022984"/>
    </source>
</evidence>
<sequence length="264" mass="28713">MRSERVVAVAGLLLASVMCGPASAQQARYAEASSTGGYGGGLIEYLVTGRADSRTRPTWPQSGPALRRQASISHDDRVPPYGEPSTMPFAAPLAADEPTAPVQAFVQEQEYRVQREMDPSYLRQEVAFDGPQRPGTIVVDTASKHLFLVQPGHRAIRYGIGVGRPGFSWSGLKTVSRKAEWPDWIPPAEMLARRPDLPRHMAGGPANPLGARALYLGSSLYRIHGTNEPHTIGRNVSSGCIRMMNEDVIDLYGRVPVGTRVEVL</sequence>
<feature type="active site" description="Proton donor/acceptor" evidence="9">
    <location>
        <position position="224"/>
    </location>
</feature>
<dbReference type="Proteomes" id="UP001596292">
    <property type="component" value="Unassembled WGS sequence"/>
</dbReference>
<dbReference type="InterPro" id="IPR005490">
    <property type="entry name" value="LD_TPept_cat_dom"/>
</dbReference>
<feature type="signal peptide" evidence="11">
    <location>
        <begin position="1"/>
        <end position="24"/>
    </location>
</feature>
<dbReference type="SUPFAM" id="SSF141523">
    <property type="entry name" value="L,D-transpeptidase catalytic domain-like"/>
    <property type="match status" value="1"/>
</dbReference>
<feature type="region of interest" description="Disordered" evidence="10">
    <location>
        <begin position="53"/>
        <end position="87"/>
    </location>
</feature>
<name>A0ABW2BJV6_9HYPH</name>
<comment type="pathway">
    <text evidence="1 9">Cell wall biogenesis; peptidoglycan biosynthesis.</text>
</comment>
<dbReference type="EMBL" id="JBHSWN010000001">
    <property type="protein sequence ID" value="MFC6790259.1"/>
    <property type="molecule type" value="Genomic_DNA"/>
</dbReference>
<keyword evidence="5" id="KW-0378">Hydrolase</keyword>
<evidence type="ECO:0000256" key="1">
    <source>
        <dbReference type="ARBA" id="ARBA00004752"/>
    </source>
</evidence>
<keyword evidence="14" id="KW-1185">Reference proteome</keyword>
<feature type="chain" id="PRO_5045260532" evidence="11">
    <location>
        <begin position="25"/>
        <end position="264"/>
    </location>
</feature>
<evidence type="ECO:0000256" key="3">
    <source>
        <dbReference type="ARBA" id="ARBA00022676"/>
    </source>
</evidence>
<evidence type="ECO:0000259" key="12">
    <source>
        <dbReference type="PROSITE" id="PS52029"/>
    </source>
</evidence>
<evidence type="ECO:0000256" key="8">
    <source>
        <dbReference type="ARBA" id="ARBA00023316"/>
    </source>
</evidence>
<evidence type="ECO:0000313" key="13">
    <source>
        <dbReference type="EMBL" id="MFC6790259.1"/>
    </source>
</evidence>
<feature type="active site" description="Nucleophile" evidence="9">
    <location>
        <position position="240"/>
    </location>
</feature>
<gene>
    <name evidence="13" type="ORF">ACFQE0_11920</name>
</gene>
<evidence type="ECO:0000256" key="4">
    <source>
        <dbReference type="ARBA" id="ARBA00022679"/>
    </source>
</evidence>
<evidence type="ECO:0000256" key="9">
    <source>
        <dbReference type="PROSITE-ProRule" id="PRU01373"/>
    </source>
</evidence>
<comment type="similarity">
    <text evidence="2">Belongs to the YkuD family.</text>
</comment>
<reference evidence="14" key="1">
    <citation type="journal article" date="2019" name="Int. J. Syst. Evol. Microbiol.">
        <title>The Global Catalogue of Microorganisms (GCM) 10K type strain sequencing project: providing services to taxonomists for standard genome sequencing and annotation.</title>
        <authorList>
            <consortium name="The Broad Institute Genomics Platform"/>
            <consortium name="The Broad Institute Genome Sequencing Center for Infectious Disease"/>
            <person name="Wu L."/>
            <person name="Ma J."/>
        </authorList>
    </citation>
    <scope>NUCLEOTIDE SEQUENCE [LARGE SCALE GENOMIC DNA]</scope>
    <source>
        <strain evidence="14">CCUG 48316</strain>
    </source>
</reference>
<comment type="caution">
    <text evidence="13">The sequence shown here is derived from an EMBL/GenBank/DDBJ whole genome shotgun (WGS) entry which is preliminary data.</text>
</comment>
<keyword evidence="11" id="KW-0732">Signal</keyword>
<dbReference type="PROSITE" id="PS52029">
    <property type="entry name" value="LD_TPASE"/>
    <property type="match status" value="1"/>
</dbReference>
<dbReference type="PANTHER" id="PTHR30582">
    <property type="entry name" value="L,D-TRANSPEPTIDASE"/>
    <property type="match status" value="1"/>
</dbReference>
<keyword evidence="7 9" id="KW-0573">Peptidoglycan synthesis</keyword>
<protein>
    <submittedName>
        <fullName evidence="13">L,D-transpeptidase</fullName>
        <ecNumber evidence="13">2.3.2.-</ecNumber>
    </submittedName>
</protein>
<evidence type="ECO:0000313" key="14">
    <source>
        <dbReference type="Proteomes" id="UP001596292"/>
    </source>
</evidence>
<dbReference type="Pfam" id="PF03734">
    <property type="entry name" value="YkuD"/>
    <property type="match status" value="1"/>
</dbReference>
<dbReference type="InterPro" id="IPR038063">
    <property type="entry name" value="Transpep_catalytic_dom"/>
</dbReference>
<evidence type="ECO:0000256" key="5">
    <source>
        <dbReference type="ARBA" id="ARBA00022801"/>
    </source>
</evidence>
<keyword evidence="8 9" id="KW-0961">Cell wall biogenesis/degradation</keyword>
<dbReference type="PANTHER" id="PTHR30582:SF24">
    <property type="entry name" value="L,D-TRANSPEPTIDASE ERFK_SRFK-RELATED"/>
    <property type="match status" value="1"/>
</dbReference>
<dbReference type="CDD" id="cd16913">
    <property type="entry name" value="YkuD_like"/>
    <property type="match status" value="1"/>
</dbReference>
<accession>A0ABW2BJV6</accession>
<evidence type="ECO:0000256" key="10">
    <source>
        <dbReference type="SAM" id="MobiDB-lite"/>
    </source>
</evidence>
<evidence type="ECO:0000256" key="11">
    <source>
        <dbReference type="SAM" id="SignalP"/>
    </source>
</evidence>
<proteinExistence type="inferred from homology"/>
<keyword evidence="3" id="KW-0328">Glycosyltransferase</keyword>
<keyword evidence="13" id="KW-0012">Acyltransferase</keyword>
<dbReference type="Gene3D" id="2.40.440.10">
    <property type="entry name" value="L,D-transpeptidase catalytic domain-like"/>
    <property type="match status" value="1"/>
</dbReference>